<sequence length="402" mass="44905">MSFTDLGLSEAVLQAVTESGYENPTPIQAKAIPLILEGKDVIGASQTGTGKTAAFALPSLSKIKPLGKPQILVLEPTRELAHQVAEQFEHYGKHTGCKVALLHGGVGYGRQDEQMKVADIVVATPGRLIDHFYRATMRFGKIEILILDEVDRMLDMGFLPIVRKIVSLCPWNTEETSRQTLFFSATMPPAIQGFAQWCLKDPEEVEIARRAVAATVKHAFYPVSMDQRDELLLALLEKTDFHSVMIFTRTRKEADALTGLIKGTGHDEVVAMHSDIKQTDRMKALKGFKEGTYNILVATDVAARGIDISGVTHVINYRVPENSEDYVHRIGRTGRAEAEGDAFTILTADELDFATSVENFINKKIERRKLEDFDYKYTALLDDSPAKPVRRKRPPAPRRRRR</sequence>
<dbReference type="PANTHER" id="PTHR47959:SF13">
    <property type="entry name" value="ATP-DEPENDENT RNA HELICASE RHLE"/>
    <property type="match status" value="1"/>
</dbReference>
<gene>
    <name evidence="10" type="ORF">HW115_04695</name>
</gene>
<dbReference type="SMART" id="SM00490">
    <property type="entry name" value="HELICc"/>
    <property type="match status" value="1"/>
</dbReference>
<evidence type="ECO:0000256" key="4">
    <source>
        <dbReference type="ARBA" id="ARBA00022840"/>
    </source>
</evidence>
<evidence type="ECO:0000259" key="7">
    <source>
        <dbReference type="PROSITE" id="PS51192"/>
    </source>
</evidence>
<evidence type="ECO:0000259" key="8">
    <source>
        <dbReference type="PROSITE" id="PS51194"/>
    </source>
</evidence>
<dbReference type="CDD" id="cd18787">
    <property type="entry name" value="SF2_C_DEAD"/>
    <property type="match status" value="1"/>
</dbReference>
<name>A0A851GI52_9BACT</name>
<dbReference type="GO" id="GO:0003724">
    <property type="term" value="F:RNA helicase activity"/>
    <property type="evidence" value="ECO:0007669"/>
    <property type="project" value="InterPro"/>
</dbReference>
<keyword evidence="3 10" id="KW-0347">Helicase</keyword>
<dbReference type="InterPro" id="IPR050079">
    <property type="entry name" value="DEAD_box_RNA_helicase"/>
</dbReference>
<dbReference type="Gene3D" id="3.40.50.300">
    <property type="entry name" value="P-loop containing nucleotide triphosphate hydrolases"/>
    <property type="match status" value="2"/>
</dbReference>
<dbReference type="Pfam" id="PF00271">
    <property type="entry name" value="Helicase_C"/>
    <property type="match status" value="1"/>
</dbReference>
<dbReference type="SMART" id="SM00487">
    <property type="entry name" value="DEXDc"/>
    <property type="match status" value="1"/>
</dbReference>
<dbReference type="GO" id="GO:0005829">
    <property type="term" value="C:cytosol"/>
    <property type="evidence" value="ECO:0007669"/>
    <property type="project" value="TreeGrafter"/>
</dbReference>
<dbReference type="InterPro" id="IPR044742">
    <property type="entry name" value="DEAD/DEAH_RhlB"/>
</dbReference>
<keyword evidence="4" id="KW-0067">ATP-binding</keyword>
<evidence type="ECO:0000256" key="2">
    <source>
        <dbReference type="ARBA" id="ARBA00022801"/>
    </source>
</evidence>
<reference evidence="10 11" key="1">
    <citation type="submission" date="2020-07" db="EMBL/GenBank/DDBJ databases">
        <title>Roseicoccus Jingziensis gen. nov., sp. nov., isolated from coastal seawater.</title>
        <authorList>
            <person name="Feng X."/>
        </authorList>
    </citation>
    <scope>NUCLEOTIDE SEQUENCE [LARGE SCALE GENOMIC DNA]</scope>
    <source>
        <strain evidence="10 11">N1E253</strain>
    </source>
</reference>
<evidence type="ECO:0000256" key="5">
    <source>
        <dbReference type="ARBA" id="ARBA00038437"/>
    </source>
</evidence>
<comment type="similarity">
    <text evidence="5">Belongs to the DEAD box helicase family.</text>
</comment>
<dbReference type="PROSITE" id="PS51192">
    <property type="entry name" value="HELICASE_ATP_BIND_1"/>
    <property type="match status" value="1"/>
</dbReference>
<proteinExistence type="inferred from homology"/>
<dbReference type="Proteomes" id="UP000557872">
    <property type="component" value="Unassembled WGS sequence"/>
</dbReference>
<dbReference type="InterPro" id="IPR027417">
    <property type="entry name" value="P-loop_NTPase"/>
</dbReference>
<dbReference type="EMBL" id="JACBAZ010000001">
    <property type="protein sequence ID" value="NWK54895.1"/>
    <property type="molecule type" value="Genomic_DNA"/>
</dbReference>
<keyword evidence="1" id="KW-0547">Nucleotide-binding</keyword>
<keyword evidence="11" id="KW-1185">Reference proteome</keyword>
<dbReference type="PROSITE" id="PS51194">
    <property type="entry name" value="HELICASE_CTER"/>
    <property type="match status" value="1"/>
</dbReference>
<dbReference type="RefSeq" id="WP_178931398.1">
    <property type="nucleotide sequence ID" value="NZ_JACBAZ010000001.1"/>
</dbReference>
<organism evidence="10 11">
    <name type="scientific">Oceaniferula marina</name>
    <dbReference type="NCBI Taxonomy" id="2748318"/>
    <lineage>
        <taxon>Bacteria</taxon>
        <taxon>Pseudomonadati</taxon>
        <taxon>Verrucomicrobiota</taxon>
        <taxon>Verrucomicrobiia</taxon>
        <taxon>Verrucomicrobiales</taxon>
        <taxon>Verrucomicrobiaceae</taxon>
        <taxon>Oceaniferula</taxon>
    </lineage>
</organism>
<dbReference type="AlphaFoldDB" id="A0A851GI52"/>
<evidence type="ECO:0000256" key="1">
    <source>
        <dbReference type="ARBA" id="ARBA00022741"/>
    </source>
</evidence>
<dbReference type="CDD" id="cd00268">
    <property type="entry name" value="DEADc"/>
    <property type="match status" value="1"/>
</dbReference>
<dbReference type="GO" id="GO:0005524">
    <property type="term" value="F:ATP binding"/>
    <property type="evidence" value="ECO:0007669"/>
    <property type="project" value="UniProtKB-KW"/>
</dbReference>
<dbReference type="PROSITE" id="PS51195">
    <property type="entry name" value="Q_MOTIF"/>
    <property type="match status" value="1"/>
</dbReference>
<evidence type="ECO:0000256" key="6">
    <source>
        <dbReference type="PROSITE-ProRule" id="PRU00552"/>
    </source>
</evidence>
<feature type="short sequence motif" description="Q motif" evidence="6">
    <location>
        <begin position="1"/>
        <end position="29"/>
    </location>
</feature>
<dbReference type="InterPro" id="IPR014014">
    <property type="entry name" value="RNA_helicase_DEAD_Q_motif"/>
</dbReference>
<dbReference type="Pfam" id="PF00270">
    <property type="entry name" value="DEAD"/>
    <property type="match status" value="1"/>
</dbReference>
<feature type="domain" description="Helicase C-terminal" evidence="8">
    <location>
        <begin position="227"/>
        <end position="376"/>
    </location>
</feature>
<dbReference type="GO" id="GO:0003676">
    <property type="term" value="F:nucleic acid binding"/>
    <property type="evidence" value="ECO:0007669"/>
    <property type="project" value="InterPro"/>
</dbReference>
<keyword evidence="2" id="KW-0378">Hydrolase</keyword>
<evidence type="ECO:0000256" key="3">
    <source>
        <dbReference type="ARBA" id="ARBA00022806"/>
    </source>
</evidence>
<dbReference type="PANTHER" id="PTHR47959">
    <property type="entry name" value="ATP-DEPENDENT RNA HELICASE RHLE-RELATED"/>
    <property type="match status" value="1"/>
</dbReference>
<dbReference type="SUPFAM" id="SSF52540">
    <property type="entry name" value="P-loop containing nucleoside triphosphate hydrolases"/>
    <property type="match status" value="1"/>
</dbReference>
<feature type="domain" description="DEAD-box RNA helicase Q" evidence="9">
    <location>
        <begin position="1"/>
        <end position="29"/>
    </location>
</feature>
<accession>A0A851GI52</accession>
<dbReference type="GO" id="GO:0016787">
    <property type="term" value="F:hydrolase activity"/>
    <property type="evidence" value="ECO:0007669"/>
    <property type="project" value="UniProtKB-KW"/>
</dbReference>
<comment type="caution">
    <text evidence="10">The sequence shown here is derived from an EMBL/GenBank/DDBJ whole genome shotgun (WGS) entry which is preliminary data.</text>
</comment>
<dbReference type="InterPro" id="IPR014001">
    <property type="entry name" value="Helicase_ATP-bd"/>
</dbReference>
<evidence type="ECO:0000313" key="11">
    <source>
        <dbReference type="Proteomes" id="UP000557872"/>
    </source>
</evidence>
<feature type="domain" description="Helicase ATP-binding" evidence="7">
    <location>
        <begin position="32"/>
        <end position="205"/>
    </location>
</feature>
<dbReference type="InterPro" id="IPR001650">
    <property type="entry name" value="Helicase_C-like"/>
</dbReference>
<protein>
    <submittedName>
        <fullName evidence="10">DEAD/DEAH box helicase</fullName>
    </submittedName>
</protein>
<dbReference type="InterPro" id="IPR011545">
    <property type="entry name" value="DEAD/DEAH_box_helicase_dom"/>
</dbReference>
<evidence type="ECO:0000259" key="9">
    <source>
        <dbReference type="PROSITE" id="PS51195"/>
    </source>
</evidence>
<evidence type="ECO:0000313" key="10">
    <source>
        <dbReference type="EMBL" id="NWK54895.1"/>
    </source>
</evidence>